<proteinExistence type="predicted"/>
<dbReference type="RefSeq" id="WP_099613054.1">
    <property type="nucleotide sequence ID" value="NZ_KZ319367.1"/>
</dbReference>
<protein>
    <submittedName>
        <fullName evidence="3">Cobalamin biosynthesis protein CbiX</fullName>
    </submittedName>
</protein>
<sequence>MPRKPAVILLAHGSSDPRWRQTFENLAAPTLASVEGASIAYMELCEPSLQEVVRNGQRRGIEEFSVVPLFLAAGRHLRKDIPEMIRALEQELGVSIHLTPPVGESPLLGRAICEVVEHTLTTTGRN</sequence>
<dbReference type="GO" id="GO:0016829">
    <property type="term" value="F:lyase activity"/>
    <property type="evidence" value="ECO:0007669"/>
    <property type="project" value="UniProtKB-KW"/>
</dbReference>
<organism evidence="3 4">
    <name type="scientific">Marinobacter profundi</name>
    <dbReference type="NCBI Taxonomy" id="2666256"/>
    <lineage>
        <taxon>Bacteria</taxon>
        <taxon>Pseudomonadati</taxon>
        <taxon>Pseudomonadota</taxon>
        <taxon>Gammaproteobacteria</taxon>
        <taxon>Pseudomonadales</taxon>
        <taxon>Marinobacteraceae</taxon>
        <taxon>Marinobacter</taxon>
    </lineage>
</organism>
<dbReference type="SUPFAM" id="SSF53800">
    <property type="entry name" value="Chelatase"/>
    <property type="match status" value="1"/>
</dbReference>
<dbReference type="CDD" id="cd03416">
    <property type="entry name" value="CbiX_SirB_N"/>
    <property type="match status" value="1"/>
</dbReference>
<dbReference type="Gene3D" id="3.40.50.1400">
    <property type="match status" value="1"/>
</dbReference>
<keyword evidence="1" id="KW-0479">Metal-binding</keyword>
<dbReference type="Pfam" id="PF01903">
    <property type="entry name" value="CbiX"/>
    <property type="match status" value="1"/>
</dbReference>
<evidence type="ECO:0000313" key="4">
    <source>
        <dbReference type="Proteomes" id="UP000231409"/>
    </source>
</evidence>
<comment type="caution">
    <text evidence="3">The sequence shown here is derived from an EMBL/GenBank/DDBJ whole genome shotgun (WGS) entry which is preliminary data.</text>
</comment>
<reference evidence="3 4" key="1">
    <citation type="submission" date="2017-09" db="EMBL/GenBank/DDBJ databases">
        <title>The draft genome sequences of Marinobacter sp. PWS21.</title>
        <authorList>
            <person name="Cao J."/>
        </authorList>
    </citation>
    <scope>NUCLEOTIDE SEQUENCE [LARGE SCALE GENOMIC DNA]</scope>
    <source>
        <strain evidence="3 4">PWS21</strain>
    </source>
</reference>
<dbReference type="InterPro" id="IPR002762">
    <property type="entry name" value="CbiX-like"/>
</dbReference>
<keyword evidence="4" id="KW-1185">Reference proteome</keyword>
<accession>A0A2G1UQQ6</accession>
<keyword evidence="2" id="KW-0456">Lyase</keyword>
<evidence type="ECO:0000256" key="2">
    <source>
        <dbReference type="ARBA" id="ARBA00023239"/>
    </source>
</evidence>
<dbReference type="Proteomes" id="UP000231409">
    <property type="component" value="Unassembled WGS sequence"/>
</dbReference>
<dbReference type="AlphaFoldDB" id="A0A2G1UQQ6"/>
<dbReference type="EMBL" id="NTFH01000003">
    <property type="protein sequence ID" value="PHQ16802.1"/>
    <property type="molecule type" value="Genomic_DNA"/>
</dbReference>
<dbReference type="InterPro" id="IPR050963">
    <property type="entry name" value="Sirohydro_Cobaltochel/CbiX"/>
</dbReference>
<dbReference type="PANTHER" id="PTHR33542:SF3">
    <property type="entry name" value="SIROHYDROCHLORIN FERROCHELATASE, CHLOROPLASTIC"/>
    <property type="match status" value="1"/>
</dbReference>
<evidence type="ECO:0000313" key="3">
    <source>
        <dbReference type="EMBL" id="PHQ16802.1"/>
    </source>
</evidence>
<dbReference type="PANTHER" id="PTHR33542">
    <property type="entry name" value="SIROHYDROCHLORIN FERROCHELATASE, CHLOROPLASTIC"/>
    <property type="match status" value="1"/>
</dbReference>
<dbReference type="GO" id="GO:0046872">
    <property type="term" value="F:metal ion binding"/>
    <property type="evidence" value="ECO:0007669"/>
    <property type="project" value="UniProtKB-KW"/>
</dbReference>
<evidence type="ECO:0000256" key="1">
    <source>
        <dbReference type="ARBA" id="ARBA00022723"/>
    </source>
</evidence>
<gene>
    <name evidence="3" type="ORF">CLH61_02170</name>
</gene>
<name>A0A2G1UQQ6_9GAMM</name>